<accession>A0A0N0GL44</accession>
<reference evidence="2 3" key="1">
    <citation type="submission" date="2015-07" db="EMBL/GenBank/DDBJ databases">
        <title>Draft genome sequence of the Amantichitinum ursilacus IGB-41, a new chitin-degrading bacterium.</title>
        <authorList>
            <person name="Kirstahler P."/>
            <person name="Guenther M."/>
            <person name="Grumaz C."/>
            <person name="Rupp S."/>
            <person name="Zibek S."/>
            <person name="Sohn K."/>
        </authorList>
    </citation>
    <scope>NUCLEOTIDE SEQUENCE [LARGE SCALE GENOMIC DNA]</scope>
    <source>
        <strain evidence="2 3">IGB-41</strain>
    </source>
</reference>
<proteinExistence type="predicted"/>
<dbReference type="EMBL" id="LAQT01000036">
    <property type="protein sequence ID" value="KPC49694.1"/>
    <property type="molecule type" value="Genomic_DNA"/>
</dbReference>
<name>A0A0N0GL44_9NEIS</name>
<evidence type="ECO:0008006" key="4">
    <source>
        <dbReference type="Google" id="ProtNLM"/>
    </source>
</evidence>
<dbReference type="AlphaFoldDB" id="A0A0N0GL44"/>
<comment type="caution">
    <text evidence="2">The sequence shown here is derived from an EMBL/GenBank/DDBJ whole genome shotgun (WGS) entry which is preliminary data.</text>
</comment>
<dbReference type="OrthoDB" id="6089671at2"/>
<feature type="chain" id="PRO_5005849622" description="DUF4124 domain-containing protein" evidence="1">
    <location>
        <begin position="21"/>
        <end position="77"/>
    </location>
</feature>
<evidence type="ECO:0000256" key="1">
    <source>
        <dbReference type="SAM" id="SignalP"/>
    </source>
</evidence>
<keyword evidence="3" id="KW-1185">Reference proteome</keyword>
<sequence>MKRLTLCFLLTFAPCAWVNAEPAPWYRWISTLDGKQVCAQASPGSGWRQGDGPFRDPHCIKRSFVAKAPQTGTSESL</sequence>
<protein>
    <recommendedName>
        <fullName evidence="4">DUF4124 domain-containing protein</fullName>
    </recommendedName>
</protein>
<dbReference type="RefSeq" id="WP_152969324.1">
    <property type="nucleotide sequence ID" value="NZ_LAQT01000036.1"/>
</dbReference>
<gene>
    <name evidence="2" type="ORF">WG78_20265</name>
</gene>
<keyword evidence="1" id="KW-0732">Signal</keyword>
<dbReference type="Proteomes" id="UP000037939">
    <property type="component" value="Unassembled WGS sequence"/>
</dbReference>
<feature type="signal peptide" evidence="1">
    <location>
        <begin position="1"/>
        <end position="20"/>
    </location>
</feature>
<organism evidence="2 3">
    <name type="scientific">Amantichitinum ursilacus</name>
    <dbReference type="NCBI Taxonomy" id="857265"/>
    <lineage>
        <taxon>Bacteria</taxon>
        <taxon>Pseudomonadati</taxon>
        <taxon>Pseudomonadota</taxon>
        <taxon>Betaproteobacteria</taxon>
        <taxon>Neisseriales</taxon>
        <taxon>Chitinibacteraceae</taxon>
        <taxon>Amantichitinum</taxon>
    </lineage>
</organism>
<evidence type="ECO:0000313" key="3">
    <source>
        <dbReference type="Proteomes" id="UP000037939"/>
    </source>
</evidence>
<evidence type="ECO:0000313" key="2">
    <source>
        <dbReference type="EMBL" id="KPC49694.1"/>
    </source>
</evidence>